<evidence type="ECO:0000313" key="2">
    <source>
        <dbReference type="EMBL" id="GFD53591.1"/>
    </source>
</evidence>
<reference evidence="2" key="1">
    <citation type="journal article" date="2019" name="Sci. Rep.">
        <title>Draft genome of Tanacetum cinerariifolium, the natural source of mosquito coil.</title>
        <authorList>
            <person name="Yamashiro T."/>
            <person name="Shiraishi A."/>
            <person name="Satake H."/>
            <person name="Nakayama K."/>
        </authorList>
    </citation>
    <scope>NUCLEOTIDE SEQUENCE</scope>
</reference>
<feature type="region of interest" description="Disordered" evidence="1">
    <location>
        <begin position="71"/>
        <end position="94"/>
    </location>
</feature>
<protein>
    <submittedName>
        <fullName evidence="2">Uncharacterized protein</fullName>
    </submittedName>
</protein>
<name>A0A699X9U5_TANCI</name>
<sequence length="94" mass="9624">VSSHEGTEPVIPPPSTDTTIIGARITVWLLAAISLLPEVEVERLLAMPTPPASPLTSLLPPSAGERLARCTAPSAYPSPPPIPSPLLPSSGCPA</sequence>
<accession>A0A699X9U5</accession>
<evidence type="ECO:0000256" key="1">
    <source>
        <dbReference type="SAM" id="MobiDB-lite"/>
    </source>
</evidence>
<proteinExistence type="predicted"/>
<organism evidence="2">
    <name type="scientific">Tanacetum cinerariifolium</name>
    <name type="common">Dalmatian daisy</name>
    <name type="synonym">Chrysanthemum cinerariifolium</name>
    <dbReference type="NCBI Taxonomy" id="118510"/>
    <lineage>
        <taxon>Eukaryota</taxon>
        <taxon>Viridiplantae</taxon>
        <taxon>Streptophyta</taxon>
        <taxon>Embryophyta</taxon>
        <taxon>Tracheophyta</taxon>
        <taxon>Spermatophyta</taxon>
        <taxon>Magnoliopsida</taxon>
        <taxon>eudicotyledons</taxon>
        <taxon>Gunneridae</taxon>
        <taxon>Pentapetalae</taxon>
        <taxon>asterids</taxon>
        <taxon>campanulids</taxon>
        <taxon>Asterales</taxon>
        <taxon>Asteraceae</taxon>
        <taxon>Asteroideae</taxon>
        <taxon>Anthemideae</taxon>
        <taxon>Anthemidinae</taxon>
        <taxon>Tanacetum</taxon>
    </lineage>
</organism>
<feature type="non-terminal residue" evidence="2">
    <location>
        <position position="1"/>
    </location>
</feature>
<dbReference type="EMBL" id="BKCJ011796287">
    <property type="protein sequence ID" value="GFD53591.1"/>
    <property type="molecule type" value="Genomic_DNA"/>
</dbReference>
<gene>
    <name evidence="2" type="ORF">Tci_925560</name>
</gene>
<dbReference type="AlphaFoldDB" id="A0A699X9U5"/>
<comment type="caution">
    <text evidence="2">The sequence shown here is derived from an EMBL/GenBank/DDBJ whole genome shotgun (WGS) entry which is preliminary data.</text>
</comment>
<feature type="compositionally biased region" description="Pro residues" evidence="1">
    <location>
        <begin position="76"/>
        <end position="86"/>
    </location>
</feature>